<name>A7HTN6_PARL1</name>
<evidence type="ECO:0000313" key="4">
    <source>
        <dbReference type="Proteomes" id="UP000006377"/>
    </source>
</evidence>
<dbReference type="eggNOG" id="COG0625">
    <property type="taxonomic scope" value="Bacteria"/>
</dbReference>
<dbReference type="OrthoDB" id="5791869at2"/>
<keyword evidence="4" id="KW-1185">Reference proteome</keyword>
<feature type="domain" description="GST C-terminal" evidence="2">
    <location>
        <begin position="83"/>
        <end position="246"/>
    </location>
</feature>
<dbReference type="Proteomes" id="UP000006377">
    <property type="component" value="Chromosome"/>
</dbReference>
<dbReference type="Pfam" id="PF13417">
    <property type="entry name" value="GST_N_3"/>
    <property type="match status" value="1"/>
</dbReference>
<dbReference type="CDD" id="cd00570">
    <property type="entry name" value="GST_N_family"/>
    <property type="match status" value="1"/>
</dbReference>
<evidence type="ECO:0000313" key="3">
    <source>
        <dbReference type="EMBL" id="ABS63269.1"/>
    </source>
</evidence>
<dbReference type="Pfam" id="PF13410">
    <property type="entry name" value="GST_C_2"/>
    <property type="match status" value="1"/>
</dbReference>
<reference evidence="3 4" key="1">
    <citation type="journal article" date="2011" name="Stand. Genomic Sci.">
        <title>Complete genome sequence of Parvibaculum lavamentivorans type strain (DS-1(T)).</title>
        <authorList>
            <person name="Schleheck D."/>
            <person name="Weiss M."/>
            <person name="Pitluck S."/>
            <person name="Bruce D."/>
            <person name="Land M.L."/>
            <person name="Han S."/>
            <person name="Saunders E."/>
            <person name="Tapia R."/>
            <person name="Detter C."/>
            <person name="Brettin T."/>
            <person name="Han J."/>
            <person name="Woyke T."/>
            <person name="Goodwin L."/>
            <person name="Pennacchio L."/>
            <person name="Nolan M."/>
            <person name="Cook A.M."/>
            <person name="Kjelleberg S."/>
            <person name="Thomas T."/>
        </authorList>
    </citation>
    <scope>NUCLEOTIDE SEQUENCE [LARGE SCALE GENOMIC DNA]</scope>
    <source>
        <strain evidence="4">DS-1 / DSM 13023 / NCIMB 13966</strain>
    </source>
</reference>
<dbReference type="RefSeq" id="WP_012110560.1">
    <property type="nucleotide sequence ID" value="NC_009719.1"/>
</dbReference>
<protein>
    <recommendedName>
        <fullName evidence="5">Glutathione S-transferase</fullName>
    </recommendedName>
</protein>
<evidence type="ECO:0008006" key="5">
    <source>
        <dbReference type="Google" id="ProtNLM"/>
    </source>
</evidence>
<dbReference type="InterPro" id="IPR036249">
    <property type="entry name" value="Thioredoxin-like_sf"/>
</dbReference>
<feature type="domain" description="GST N-terminal" evidence="1">
    <location>
        <begin position="6"/>
        <end position="85"/>
    </location>
</feature>
<dbReference type="InterPro" id="IPR010987">
    <property type="entry name" value="Glutathione-S-Trfase_C-like"/>
</dbReference>
<accession>A7HTN6</accession>
<dbReference type="InterPro" id="IPR036282">
    <property type="entry name" value="Glutathione-S-Trfase_C_sf"/>
</dbReference>
<dbReference type="PROSITE" id="PS50405">
    <property type="entry name" value="GST_CTER"/>
    <property type="match status" value="1"/>
</dbReference>
<dbReference type="SUPFAM" id="SSF47616">
    <property type="entry name" value="GST C-terminal domain-like"/>
    <property type="match status" value="1"/>
</dbReference>
<dbReference type="Gene3D" id="3.40.30.110">
    <property type="match status" value="2"/>
</dbReference>
<dbReference type="HOGENOM" id="CLU_039745_2_0_5"/>
<dbReference type="KEGG" id="pla:Plav_1650"/>
<dbReference type="EMBL" id="CP000774">
    <property type="protein sequence ID" value="ABS63269.1"/>
    <property type="molecule type" value="Genomic_DNA"/>
</dbReference>
<sequence>MSANAQSIILHQYDISPFSEKVRVVLGIKGLDWFACEEPVIMPKPELVALTGGYRKIPVMQIGADVYCDTQIIIRELERRFPKPSIFVGGDRGLGWGMGLWTDRSFFMAAVAVIFGNAPDAMGEDFKADRTKLMGRPFDTEGMKAAAPMMAEQLRANLGWLEEQLGDGRSFLMGDSPGIADANAYYNLAFIRWIVPAAAKSADEMPKLAAWEKRVREIGHGNRQEISRDEALDIAKAATSQEQTKADAGEPNGLKPGERIMVMADDYGRDPIAGELVSSSAQHIALKRNDQRIGDVVVHFPRAGFLVMRA</sequence>
<gene>
    <name evidence="3" type="ordered locus">Plav_1650</name>
</gene>
<dbReference type="AlphaFoldDB" id="A7HTN6"/>
<dbReference type="SUPFAM" id="SSF52833">
    <property type="entry name" value="Thioredoxin-like"/>
    <property type="match status" value="1"/>
</dbReference>
<proteinExistence type="predicted"/>
<organism evidence="3 4">
    <name type="scientific">Parvibaculum lavamentivorans (strain DS-1 / DSM 13023 / NCIMB 13966)</name>
    <dbReference type="NCBI Taxonomy" id="402881"/>
    <lineage>
        <taxon>Bacteria</taxon>
        <taxon>Pseudomonadati</taxon>
        <taxon>Pseudomonadota</taxon>
        <taxon>Alphaproteobacteria</taxon>
        <taxon>Hyphomicrobiales</taxon>
        <taxon>Parvibaculaceae</taxon>
        <taxon>Parvibaculum</taxon>
    </lineage>
</organism>
<dbReference type="InterPro" id="IPR004045">
    <property type="entry name" value="Glutathione_S-Trfase_N"/>
</dbReference>
<dbReference type="STRING" id="402881.Plav_1650"/>
<evidence type="ECO:0000259" key="1">
    <source>
        <dbReference type="PROSITE" id="PS50404"/>
    </source>
</evidence>
<dbReference type="PROSITE" id="PS50404">
    <property type="entry name" value="GST_NTER"/>
    <property type="match status" value="1"/>
</dbReference>
<evidence type="ECO:0000259" key="2">
    <source>
        <dbReference type="PROSITE" id="PS50405"/>
    </source>
</evidence>